<evidence type="ECO:0000256" key="2">
    <source>
        <dbReference type="SAM" id="SignalP"/>
    </source>
</evidence>
<gene>
    <name evidence="3" type="ORF">OJ962_15825</name>
</gene>
<feature type="region of interest" description="Disordered" evidence="1">
    <location>
        <begin position="1218"/>
        <end position="1249"/>
    </location>
</feature>
<dbReference type="NCBIfam" id="TIGR04214">
    <property type="entry name" value="CSLREA_Nterm"/>
    <property type="match status" value="1"/>
</dbReference>
<dbReference type="NCBIfam" id="NF041518">
    <property type="entry name" value="choice_anch_Q"/>
    <property type="match status" value="1"/>
</dbReference>
<dbReference type="PANTHER" id="PTHR34677:SF3">
    <property type="entry name" value="BACTERIAL IG-LIKE DOMAIN-CONTAINING PROTEIN"/>
    <property type="match status" value="1"/>
</dbReference>
<accession>A0ABT4RK80</accession>
<protein>
    <submittedName>
        <fullName evidence="3">Ig-like domain-containing protein</fullName>
    </submittedName>
</protein>
<comment type="caution">
    <text evidence="3">The sequence shown here is derived from an EMBL/GenBank/DDBJ whole genome shotgun (WGS) entry which is preliminary data.</text>
</comment>
<dbReference type="Gene3D" id="2.60.40.10">
    <property type="entry name" value="Immunoglobulins"/>
    <property type="match status" value="5"/>
</dbReference>
<dbReference type="InterPro" id="IPR013783">
    <property type="entry name" value="Ig-like_fold"/>
</dbReference>
<feature type="signal peptide" evidence="2">
    <location>
        <begin position="1"/>
        <end position="22"/>
    </location>
</feature>
<feature type="chain" id="PRO_5047216064" evidence="2">
    <location>
        <begin position="23"/>
        <end position="1413"/>
    </location>
</feature>
<keyword evidence="2" id="KW-0732">Signal</keyword>
<feature type="compositionally biased region" description="Polar residues" evidence="1">
    <location>
        <begin position="971"/>
        <end position="980"/>
    </location>
</feature>
<dbReference type="RefSeq" id="WP_238931635.1">
    <property type="nucleotide sequence ID" value="NZ_JAPCID010000020.1"/>
</dbReference>
<proteinExistence type="predicted"/>
<dbReference type="InterPro" id="IPR011050">
    <property type="entry name" value="Pectin_lyase_fold/virulence"/>
</dbReference>
<feature type="region of interest" description="Disordered" evidence="1">
    <location>
        <begin position="960"/>
        <end position="980"/>
    </location>
</feature>
<name>A0ABT4RK80_9ACTN</name>
<keyword evidence="4" id="KW-1185">Reference proteome</keyword>
<dbReference type="InterPro" id="IPR059226">
    <property type="entry name" value="Choice_anch_Q_dom"/>
</dbReference>
<organism evidence="3 4">
    <name type="scientific">Solirubrobacter deserti</name>
    <dbReference type="NCBI Taxonomy" id="2282478"/>
    <lineage>
        <taxon>Bacteria</taxon>
        <taxon>Bacillati</taxon>
        <taxon>Actinomycetota</taxon>
        <taxon>Thermoleophilia</taxon>
        <taxon>Solirubrobacterales</taxon>
        <taxon>Solirubrobacteraceae</taxon>
        <taxon>Solirubrobacter</taxon>
    </lineage>
</organism>
<evidence type="ECO:0000313" key="4">
    <source>
        <dbReference type="Proteomes" id="UP001147700"/>
    </source>
</evidence>
<feature type="compositionally biased region" description="Low complexity" evidence="1">
    <location>
        <begin position="1229"/>
        <end position="1238"/>
    </location>
</feature>
<dbReference type="SUPFAM" id="SSF51126">
    <property type="entry name" value="Pectin lyase-like"/>
    <property type="match status" value="1"/>
</dbReference>
<evidence type="ECO:0000256" key="1">
    <source>
        <dbReference type="SAM" id="MobiDB-lite"/>
    </source>
</evidence>
<dbReference type="NCBIfam" id="NF033510">
    <property type="entry name" value="Ca_tandemer"/>
    <property type="match status" value="1"/>
</dbReference>
<dbReference type="Proteomes" id="UP001147700">
    <property type="component" value="Unassembled WGS sequence"/>
</dbReference>
<dbReference type="EMBL" id="JAPCID010000020">
    <property type="protein sequence ID" value="MDA0138971.1"/>
    <property type="molecule type" value="Genomic_DNA"/>
</dbReference>
<dbReference type="InterPro" id="IPR026457">
    <property type="entry name" value="CSLREA_Nterm"/>
</dbReference>
<reference evidence="3" key="1">
    <citation type="submission" date="2022-10" db="EMBL/GenBank/DDBJ databases">
        <title>The WGS of Solirubrobacter sp. CPCC 204708.</title>
        <authorList>
            <person name="Jiang Z."/>
        </authorList>
    </citation>
    <scope>NUCLEOTIDE SEQUENCE</scope>
    <source>
        <strain evidence="3">CPCC 204708</strain>
    </source>
</reference>
<evidence type="ECO:0000313" key="3">
    <source>
        <dbReference type="EMBL" id="MDA0138971.1"/>
    </source>
</evidence>
<sequence length="1413" mass="146814">MRRTWMLLAMVAALVCAPAAQAAEFEVNSTGDGADASCPTTCTLRAAIAAADAAPNPDPEIPDTITVPTGTYQLTQGALRLTTPVAVTGAGAAATQIVARASGGARVVEVVSTSATLTGIALQGGTALGPNGPHGGALMAQSSTVVLNRVHVSGGSALSGGGIANRNGTMTIQHSSIEGNRASQGGGDGGGIINFGGDGGAPAHLLVRESTIAFNTARLAGGLISYPNPADSVTLEGVTIARNQGGDRGTGGVRIDTPWQAKFTVIADNVAQGLPSGCTGVPAISQGWNVESGNECGFAQEVDHRYADAKLAGALDLWGGTTPSLRPASDSPAVDIAMPGSDCAPTDQRGFQRPQGLICDAGAFELDYWARVTAGPRGAITEARPEFEFRSARGATSFECRFEAAADWAPCSSPHRPATALRDGDYAFSVRAVGQTETAERAFTVDSVAPVVTITSGPAATNAQEAEFAFTASEPVAEYHCRVLTPDNGDLPFLPCTSPYRVDGLATGRHEFQVQATDAAGSDSETATREFVVDRTPPAMPVILQPANESYTSATSLQLSGTAEPGVTLPISLGPELLATAEADAQGAWTATVDIPEGDLVLQVPAVDAAGNRSDPNYLVVHADRTAPETRIDTAPTDPTNDANPLFTYSTLEPGSTFTCWLTGPGVTETEHPCSADGHPYNGLQNGRYTFHVRARDRAGNVDQSAESHTFTINADLPAVPVVTTPQGQVSYSNGTVTFRGTGANGTTVYAATSTNVFGGTAVIDGEWHIEFEADPGDYAFSIYATNAAGQSAGVARRIIVDKTPPTVALAAPPRYTGSSGILFAPASPDPEARLECTLNGNTASCTDTYDLIVGQTYTWALRAVDRAGNSSAPVGRTFIYRGPFQTTVKWDTPASDNTPAFTLTGGTQYTCWIDDVAVPCGPAFTAPALSDGNHTLRVRGADASGIEEEEERTFAFDIDTVDPAPPTIDSPPSGTEVTTPEITLEGTTERLSEVEIFDGTTLVGRARIVNEGSGEWFLDVSLTPGAHTFTAVTVDDAGNRSAPSAPVTVTYRAAATTIVSGPPAVTRETTAAFTFASEFPNPRFTCALDGDPEFTDCPAAYENLAEGPHELKVVAVDPDGRRGAVATHVWRVDRTPPAATAVTAGEPGVFTFAADEPGVTYACSLDDGAFEPCASPQTYAGLAPGAHTFRLRTVDAAGNATDSPATTFAVAAVAAQTQTPTPTPAPSAAPVTPTATPTPQPEAGETVVSRPVSGRILVKLPGFPSFVELRSIDDIPLGSEIDARNGRVQLRFESEPGKVQIALFYGGIFQVTQRGKVLDLKLTEELAPCPKKKGRASAAQKKASKRKLWGDGKGAFRTSGKYSAATVRGTKWLVEDSCAGTLTRVTSGVVAVRDRKKTVLVRAGRKYLAKAR</sequence>
<dbReference type="PANTHER" id="PTHR34677">
    <property type="match status" value="1"/>
</dbReference>